<dbReference type="GO" id="GO:0004156">
    <property type="term" value="F:dihydropteroate synthase activity"/>
    <property type="evidence" value="ECO:0007669"/>
    <property type="project" value="UniProtKB-EC"/>
</dbReference>
<dbReference type="InterPro" id="IPR000489">
    <property type="entry name" value="Pterin-binding_dom"/>
</dbReference>
<dbReference type="Gene3D" id="3.20.20.20">
    <property type="entry name" value="Dihydropteroate synthase-like"/>
    <property type="match status" value="1"/>
</dbReference>
<dbReference type="FunFam" id="3.20.20.20:FF:000006">
    <property type="entry name" value="Dihydropteroate synthase"/>
    <property type="match status" value="1"/>
</dbReference>
<dbReference type="AlphaFoldDB" id="A0A7X2ZED5"/>
<dbReference type="GO" id="GO:0046654">
    <property type="term" value="P:tetrahydrofolate biosynthetic process"/>
    <property type="evidence" value="ECO:0007669"/>
    <property type="project" value="UniProtKB-UniPathway"/>
</dbReference>
<evidence type="ECO:0000313" key="16">
    <source>
        <dbReference type="Proteomes" id="UP000450917"/>
    </source>
</evidence>
<comment type="caution">
    <text evidence="15">The sequence shown here is derived from an EMBL/GenBank/DDBJ whole genome shotgun (WGS) entry which is preliminary data.</text>
</comment>
<evidence type="ECO:0000256" key="8">
    <source>
        <dbReference type="ARBA" id="ARBA00022723"/>
    </source>
</evidence>
<feature type="domain" description="Pterin-binding" evidence="14">
    <location>
        <begin position="20"/>
        <end position="267"/>
    </location>
</feature>
<comment type="pathway">
    <text evidence="3 13">Cofactor biosynthesis; tetrahydrofolate biosynthesis; 7,8-dihydrofolate from 2-amino-4-hydroxy-6-hydroxymethyl-7,8-dihydropteridine diphosphate and 4-aminobenzoate: step 1/2.</text>
</comment>
<dbReference type="PROSITE" id="PS50972">
    <property type="entry name" value="PTERIN_BINDING"/>
    <property type="match status" value="1"/>
</dbReference>
<dbReference type="EMBL" id="WNZX01000025">
    <property type="protein sequence ID" value="MUG73409.1"/>
    <property type="molecule type" value="Genomic_DNA"/>
</dbReference>
<sequence>MNKTKTIASGAVRLDYGARTLVMGILNVTPDSFSDGGAYIEPEAAAARARQMIAEGADILDIGGESTRPGFAPVSAEEEQRRVLPVIRAIREAGIGAPISIDTYKAETARKAMLAGASMLNDIWGLQRDAEMAKVAVEFDCPIVLMHNRKEAVYANFMHDVLADLQETIRRAQAAGIRDEQIILDPGIGFAKSYEQNLQLMNELHRIRALGYPVLLGTSRKSMIRLTLNLPADDVVEGTAATVALGIAQGCGIVRVHDVKAMRRVADMTDAIVRHKVET</sequence>
<evidence type="ECO:0000256" key="9">
    <source>
        <dbReference type="ARBA" id="ARBA00022842"/>
    </source>
</evidence>
<evidence type="ECO:0000259" key="14">
    <source>
        <dbReference type="PROSITE" id="PS50972"/>
    </source>
</evidence>
<comment type="cofactor">
    <cofactor evidence="2 13">
        <name>Mg(2+)</name>
        <dbReference type="ChEBI" id="CHEBI:18420"/>
    </cofactor>
</comment>
<keyword evidence="16" id="KW-1185">Reference proteome</keyword>
<dbReference type="SUPFAM" id="SSF51717">
    <property type="entry name" value="Dihydropteroate synthetase-like"/>
    <property type="match status" value="1"/>
</dbReference>
<reference evidence="15 16" key="1">
    <citation type="submission" date="2019-11" db="EMBL/GenBank/DDBJ databases">
        <title>Draft genome sequences of five Paenibacillus species of dairy origin.</title>
        <authorList>
            <person name="Olajide A.M."/>
            <person name="Chen S."/>
            <person name="Lapointe G."/>
        </authorList>
    </citation>
    <scope>NUCLEOTIDE SEQUENCE [LARGE SCALE GENOMIC DNA]</scope>
    <source>
        <strain evidence="15 16">2CS3</strain>
    </source>
</reference>
<dbReference type="InterPro" id="IPR006390">
    <property type="entry name" value="DHP_synth_dom"/>
</dbReference>
<dbReference type="CDD" id="cd00739">
    <property type="entry name" value="DHPS"/>
    <property type="match status" value="1"/>
</dbReference>
<dbReference type="NCBIfam" id="TIGR01496">
    <property type="entry name" value="DHPS"/>
    <property type="match status" value="1"/>
</dbReference>
<dbReference type="Proteomes" id="UP000450917">
    <property type="component" value="Unassembled WGS sequence"/>
</dbReference>
<evidence type="ECO:0000256" key="12">
    <source>
        <dbReference type="ARBA" id="ARBA00053449"/>
    </source>
</evidence>
<evidence type="ECO:0000256" key="13">
    <source>
        <dbReference type="RuleBase" id="RU361205"/>
    </source>
</evidence>
<evidence type="ECO:0000256" key="1">
    <source>
        <dbReference type="ARBA" id="ARBA00000012"/>
    </source>
</evidence>
<keyword evidence="9 13" id="KW-0460">Magnesium</keyword>
<dbReference type="Pfam" id="PF00809">
    <property type="entry name" value="Pterin_bind"/>
    <property type="match status" value="1"/>
</dbReference>
<evidence type="ECO:0000256" key="11">
    <source>
        <dbReference type="ARBA" id="ARBA00030193"/>
    </source>
</evidence>
<accession>A0A7X2ZED5</accession>
<dbReference type="PROSITE" id="PS00793">
    <property type="entry name" value="DHPS_2"/>
    <property type="match status" value="1"/>
</dbReference>
<dbReference type="PANTHER" id="PTHR20941:SF1">
    <property type="entry name" value="FOLIC ACID SYNTHESIS PROTEIN FOL1"/>
    <property type="match status" value="1"/>
</dbReference>
<dbReference type="GO" id="GO:0046872">
    <property type="term" value="F:metal ion binding"/>
    <property type="evidence" value="ECO:0007669"/>
    <property type="project" value="UniProtKB-KW"/>
</dbReference>
<dbReference type="GO" id="GO:0005829">
    <property type="term" value="C:cytosol"/>
    <property type="evidence" value="ECO:0007669"/>
    <property type="project" value="TreeGrafter"/>
</dbReference>
<proteinExistence type="inferred from homology"/>
<evidence type="ECO:0000256" key="10">
    <source>
        <dbReference type="ARBA" id="ARBA00022909"/>
    </source>
</evidence>
<comment type="catalytic activity">
    <reaction evidence="1">
        <text>(7,8-dihydropterin-6-yl)methyl diphosphate + 4-aminobenzoate = 7,8-dihydropteroate + diphosphate</text>
        <dbReference type="Rhea" id="RHEA:19949"/>
        <dbReference type="ChEBI" id="CHEBI:17836"/>
        <dbReference type="ChEBI" id="CHEBI:17839"/>
        <dbReference type="ChEBI" id="CHEBI:33019"/>
        <dbReference type="ChEBI" id="CHEBI:72950"/>
        <dbReference type="EC" id="2.5.1.15"/>
    </reaction>
</comment>
<name>A0A7X2ZED5_9BACL</name>
<keyword evidence="10 13" id="KW-0289">Folate biosynthesis</keyword>
<keyword evidence="8 13" id="KW-0479">Metal-binding</keyword>
<evidence type="ECO:0000256" key="6">
    <source>
        <dbReference type="ARBA" id="ARBA00016919"/>
    </source>
</evidence>
<comment type="function">
    <text evidence="12 13">Catalyzes the condensation of para-aminobenzoate (pABA) with 6-hydroxymethyl-7,8-dihydropterin diphosphate (DHPt-PP) to form 7,8-dihydropteroate (H2Pte), the immediate precursor of folate derivatives.</text>
</comment>
<comment type="similarity">
    <text evidence="4 13">Belongs to the DHPS family.</text>
</comment>
<dbReference type="PROSITE" id="PS00792">
    <property type="entry name" value="DHPS_1"/>
    <property type="match status" value="1"/>
</dbReference>
<evidence type="ECO:0000256" key="3">
    <source>
        <dbReference type="ARBA" id="ARBA00004763"/>
    </source>
</evidence>
<organism evidence="15 16">
    <name type="scientific">Paenibacillus validus</name>
    <dbReference type="NCBI Taxonomy" id="44253"/>
    <lineage>
        <taxon>Bacteria</taxon>
        <taxon>Bacillati</taxon>
        <taxon>Bacillota</taxon>
        <taxon>Bacilli</taxon>
        <taxon>Bacillales</taxon>
        <taxon>Paenibacillaceae</taxon>
        <taxon>Paenibacillus</taxon>
    </lineage>
</organism>
<gene>
    <name evidence="15" type="primary">folP</name>
    <name evidence="15" type="ORF">GNP93_22525</name>
</gene>
<dbReference type="EC" id="2.5.1.15" evidence="5 13"/>
<dbReference type="UniPathway" id="UPA00077">
    <property type="reaction ID" value="UER00156"/>
</dbReference>
<dbReference type="InterPro" id="IPR011005">
    <property type="entry name" value="Dihydropteroate_synth-like_sf"/>
</dbReference>
<evidence type="ECO:0000256" key="5">
    <source>
        <dbReference type="ARBA" id="ARBA00012458"/>
    </source>
</evidence>
<dbReference type="InterPro" id="IPR045031">
    <property type="entry name" value="DHP_synth-like"/>
</dbReference>
<evidence type="ECO:0000256" key="7">
    <source>
        <dbReference type="ARBA" id="ARBA00022679"/>
    </source>
</evidence>
<evidence type="ECO:0000256" key="4">
    <source>
        <dbReference type="ARBA" id="ARBA00009503"/>
    </source>
</evidence>
<dbReference type="PANTHER" id="PTHR20941">
    <property type="entry name" value="FOLATE SYNTHESIS PROTEINS"/>
    <property type="match status" value="1"/>
</dbReference>
<dbReference type="GO" id="GO:0046656">
    <property type="term" value="P:folic acid biosynthetic process"/>
    <property type="evidence" value="ECO:0007669"/>
    <property type="project" value="UniProtKB-KW"/>
</dbReference>
<evidence type="ECO:0000256" key="2">
    <source>
        <dbReference type="ARBA" id="ARBA00001946"/>
    </source>
</evidence>
<protein>
    <recommendedName>
        <fullName evidence="6 13">Dihydropteroate synthase</fullName>
        <shortName evidence="13">DHPS</shortName>
        <ecNumber evidence="5 13">2.5.1.15</ecNumber>
    </recommendedName>
    <alternativeName>
        <fullName evidence="11 13">Dihydropteroate pyrophosphorylase</fullName>
    </alternativeName>
</protein>
<evidence type="ECO:0000313" key="15">
    <source>
        <dbReference type="EMBL" id="MUG73409.1"/>
    </source>
</evidence>
<keyword evidence="7 13" id="KW-0808">Transferase</keyword>
<dbReference type="RefSeq" id="WP_155615576.1">
    <property type="nucleotide sequence ID" value="NZ_WNZX01000025.1"/>
</dbReference>